<evidence type="ECO:0000256" key="2">
    <source>
        <dbReference type="ARBA" id="ARBA00022679"/>
    </source>
</evidence>
<accession>A0A8H6QWG7</accession>
<keyword evidence="6" id="KW-1185">Reference proteome</keyword>
<dbReference type="PROSITE" id="PS50975">
    <property type="entry name" value="ATP_GRASP"/>
    <property type="match status" value="1"/>
</dbReference>
<evidence type="ECO:0000313" key="5">
    <source>
        <dbReference type="EMBL" id="KAF7180004.1"/>
    </source>
</evidence>
<sequence>MEEYWDYLGREDDAPLLKLIVPSQNGFGARAHAFRDRLLNFHSVLRFIDRSEFLKSYERREADMPLATLLDITVCMLLISPSRVSSGDHSLHSISLNIARELHFPWLLARTPSAKKVVMFNGRKSAEAAKPILETARDLGIGLIILNHPGRWLLESEYTHLFETFIPMDMSFDDDLPKRIVAAVQDHLPIDGIFTPIRAFEMSVDKSQARALNAAEGTQFMSTASVDELHALLETSIFIPQYPLIVKPSTGWSSESVFKVKSDSELLKAAAGIPSRPANPKILVETYVDGPEVDANFVLCNGELLFFEILDDFPCPANESDAGLEADFFEQANVLPTALPPDELGIIRTTLFQILLDVGFQTGVCHLEARIKKSTMEYAEQDGVLDLRQRSRYANVASSGAPTCFLIEINPALPGFQSLYATRITYGIDYMALHLLTCLEDNARIHAFSHPTRASTGEAKFWCQIVFIANNDRQGAQPLNASDPSLAAEIANALSLLLDEKLNELQAAALLSLLHLREKDKDIIVISECIRSLAAAQAKVDAAALNRCDISGTGGNATAIISVAAMASVVASAKLLIAQHGYLSATYPAPSANPEDIITDIKPNAPSLANVTAKDIPEIYKHSNYSFLPERNFLPRMQHANRIRLGLGIRTIFDLTSTLLHPINASCGLEARVVGVANPVLGPVMVQAIRDMGVRKALVVCGNDSMDIIAPEGPTSCWMLTDPSVEGTSSGIQHFRLQPEDFGLSENPLASILVKGSSDKEAGVLSQLLYNQLPDDDPVLQCVLTHVAALFVTSGVCGTLQEDGIAERGPAGGRWKEGVRLARACIVSGDALKAFEAFAFVTSRLE</sequence>
<dbReference type="Pfam" id="PF13535">
    <property type="entry name" value="ATP-grasp_4"/>
    <property type="match status" value="1"/>
</dbReference>
<dbReference type="EMBL" id="JACBAG010001849">
    <property type="protein sequence ID" value="KAF7180004.1"/>
    <property type="molecule type" value="Genomic_DNA"/>
</dbReference>
<dbReference type="InterPro" id="IPR035902">
    <property type="entry name" value="Nuc_phospho_transferase"/>
</dbReference>
<dbReference type="InterPro" id="IPR005940">
    <property type="entry name" value="Anthranilate_Pribosyl_Tfrase"/>
</dbReference>
<comment type="caution">
    <text evidence="5">The sequence shown here is derived from an EMBL/GenBank/DDBJ whole genome shotgun (WGS) entry which is preliminary data.</text>
</comment>
<evidence type="ECO:0000313" key="6">
    <source>
        <dbReference type="Proteomes" id="UP000641853"/>
    </source>
</evidence>
<keyword evidence="3" id="KW-0547">Nucleotide-binding</keyword>
<dbReference type="InterPro" id="IPR000312">
    <property type="entry name" value="Glycosyl_Trfase_fam3"/>
</dbReference>
<dbReference type="Gene3D" id="3.30.1490.20">
    <property type="entry name" value="ATP-grasp fold, A domain"/>
    <property type="match status" value="1"/>
</dbReference>
<dbReference type="PANTHER" id="PTHR43285:SF2">
    <property type="entry name" value="ANTHRANILATE PHOSPHORIBOSYLTRANSFERASE"/>
    <property type="match status" value="1"/>
</dbReference>
<dbReference type="AlphaFoldDB" id="A0A8H6QWG7"/>
<dbReference type="SUPFAM" id="SSF56059">
    <property type="entry name" value="Glutathione synthetase ATP-binding domain-like"/>
    <property type="match status" value="1"/>
</dbReference>
<evidence type="ECO:0000259" key="4">
    <source>
        <dbReference type="PROSITE" id="PS50975"/>
    </source>
</evidence>
<feature type="domain" description="ATP-grasp" evidence="4">
    <location>
        <begin position="210"/>
        <end position="439"/>
    </location>
</feature>
<keyword evidence="3" id="KW-0067">ATP-binding</keyword>
<dbReference type="GO" id="GO:0046872">
    <property type="term" value="F:metal ion binding"/>
    <property type="evidence" value="ECO:0007669"/>
    <property type="project" value="InterPro"/>
</dbReference>
<evidence type="ECO:0000256" key="3">
    <source>
        <dbReference type="PROSITE-ProRule" id="PRU00409"/>
    </source>
</evidence>
<organism evidence="5 6">
    <name type="scientific">Aspergillus felis</name>
    <dbReference type="NCBI Taxonomy" id="1287682"/>
    <lineage>
        <taxon>Eukaryota</taxon>
        <taxon>Fungi</taxon>
        <taxon>Dikarya</taxon>
        <taxon>Ascomycota</taxon>
        <taxon>Pezizomycotina</taxon>
        <taxon>Eurotiomycetes</taxon>
        <taxon>Eurotiomycetidae</taxon>
        <taxon>Eurotiales</taxon>
        <taxon>Aspergillaceae</taxon>
        <taxon>Aspergillus</taxon>
        <taxon>Aspergillus subgen. Fumigati</taxon>
    </lineage>
</organism>
<dbReference type="Gene3D" id="3.30.470.20">
    <property type="entry name" value="ATP-grasp fold, B domain"/>
    <property type="match status" value="1"/>
</dbReference>
<dbReference type="Gene3D" id="3.40.50.20">
    <property type="match status" value="1"/>
</dbReference>
<dbReference type="GO" id="GO:0005524">
    <property type="term" value="F:ATP binding"/>
    <property type="evidence" value="ECO:0007669"/>
    <property type="project" value="UniProtKB-UniRule"/>
</dbReference>
<dbReference type="GO" id="GO:0004048">
    <property type="term" value="F:anthranilate phosphoribosyltransferase activity"/>
    <property type="evidence" value="ECO:0007669"/>
    <property type="project" value="InterPro"/>
</dbReference>
<evidence type="ECO:0000256" key="1">
    <source>
        <dbReference type="ARBA" id="ARBA00022676"/>
    </source>
</evidence>
<dbReference type="InterPro" id="IPR011761">
    <property type="entry name" value="ATP-grasp"/>
</dbReference>
<reference evidence="5" key="1">
    <citation type="submission" date="2020-06" db="EMBL/GenBank/DDBJ databases">
        <title>Draft genome sequences of strains closely related to Aspergillus parafelis and Aspergillus hiratsukae.</title>
        <authorList>
            <person name="Dos Santos R.A.C."/>
            <person name="Rivero-Menendez O."/>
            <person name="Steenwyk J.L."/>
            <person name="Mead M.E."/>
            <person name="Goldman G.H."/>
            <person name="Alastruey-Izquierdo A."/>
            <person name="Rokas A."/>
        </authorList>
    </citation>
    <scope>NUCLEOTIDE SEQUENCE</scope>
    <source>
        <strain evidence="5">CNM-CM7691</strain>
    </source>
</reference>
<dbReference type="Proteomes" id="UP000641853">
    <property type="component" value="Unassembled WGS sequence"/>
</dbReference>
<dbReference type="GO" id="GO:0000162">
    <property type="term" value="P:L-tryptophan biosynthetic process"/>
    <property type="evidence" value="ECO:0007669"/>
    <property type="project" value="InterPro"/>
</dbReference>
<dbReference type="GO" id="GO:0005829">
    <property type="term" value="C:cytosol"/>
    <property type="evidence" value="ECO:0007669"/>
    <property type="project" value="TreeGrafter"/>
</dbReference>
<proteinExistence type="predicted"/>
<dbReference type="SUPFAM" id="SSF52418">
    <property type="entry name" value="Nucleoside phosphorylase/phosphoribosyltransferase catalytic domain"/>
    <property type="match status" value="1"/>
</dbReference>
<dbReference type="Pfam" id="PF00591">
    <property type="entry name" value="Glycos_transf_3"/>
    <property type="match status" value="1"/>
</dbReference>
<dbReference type="InterPro" id="IPR041472">
    <property type="entry name" value="BL00235/CARNS1_N"/>
</dbReference>
<dbReference type="PANTHER" id="PTHR43285">
    <property type="entry name" value="ANTHRANILATE PHOSPHORIBOSYLTRANSFERASE"/>
    <property type="match status" value="1"/>
</dbReference>
<dbReference type="Gene3D" id="3.40.1030.10">
    <property type="entry name" value="Nucleoside phosphorylase/phosphoribosyltransferase catalytic domain"/>
    <property type="match status" value="1"/>
</dbReference>
<keyword evidence="2" id="KW-0808">Transferase</keyword>
<dbReference type="InterPro" id="IPR013815">
    <property type="entry name" value="ATP_grasp_subdomain_1"/>
</dbReference>
<gene>
    <name evidence="5" type="ORF">CNMCM7691_009057</name>
</gene>
<keyword evidence="1" id="KW-0328">Glycosyltransferase</keyword>
<name>A0A8H6QWG7_9EURO</name>
<dbReference type="Pfam" id="PF18130">
    <property type="entry name" value="ATPgrasp_N"/>
    <property type="match status" value="1"/>
</dbReference>
<protein>
    <recommendedName>
        <fullName evidence="4">ATP-grasp domain-containing protein</fullName>
    </recommendedName>
</protein>